<comment type="caution">
    <text evidence="2">The sequence shown here is derived from an EMBL/GenBank/DDBJ whole genome shotgun (WGS) entry which is preliminary data.</text>
</comment>
<accession>A0A8H4UT12</accession>
<dbReference type="OrthoDB" id="5137645at2759"/>
<reference evidence="2" key="2">
    <citation type="submission" date="2020-05" db="EMBL/GenBank/DDBJ databases">
        <authorList>
            <person name="Kim H.-S."/>
            <person name="Proctor R.H."/>
            <person name="Brown D.W."/>
        </authorList>
    </citation>
    <scope>NUCLEOTIDE SEQUENCE</scope>
    <source>
        <strain evidence="2">NRRL 22465</strain>
    </source>
</reference>
<name>A0A8H4UT12_9HYPO</name>
<dbReference type="Proteomes" id="UP000635477">
    <property type="component" value="Unassembled WGS sequence"/>
</dbReference>
<keyword evidence="1" id="KW-0732">Signal</keyword>
<evidence type="ECO:0008006" key="4">
    <source>
        <dbReference type="Google" id="ProtNLM"/>
    </source>
</evidence>
<organism evidence="2 3">
    <name type="scientific">Fusarium zealandicum</name>
    <dbReference type="NCBI Taxonomy" id="1053134"/>
    <lineage>
        <taxon>Eukaryota</taxon>
        <taxon>Fungi</taxon>
        <taxon>Dikarya</taxon>
        <taxon>Ascomycota</taxon>
        <taxon>Pezizomycotina</taxon>
        <taxon>Sordariomycetes</taxon>
        <taxon>Hypocreomycetidae</taxon>
        <taxon>Hypocreales</taxon>
        <taxon>Nectriaceae</taxon>
        <taxon>Fusarium</taxon>
        <taxon>Fusarium staphyleae species complex</taxon>
    </lineage>
</organism>
<evidence type="ECO:0000313" key="3">
    <source>
        <dbReference type="Proteomes" id="UP000635477"/>
    </source>
</evidence>
<feature type="signal peptide" evidence="1">
    <location>
        <begin position="1"/>
        <end position="19"/>
    </location>
</feature>
<feature type="chain" id="PRO_5034741825" description="Secreted protein" evidence="1">
    <location>
        <begin position="20"/>
        <end position="302"/>
    </location>
</feature>
<protein>
    <recommendedName>
        <fullName evidence="4">Secreted protein</fullName>
    </recommendedName>
</protein>
<dbReference type="AlphaFoldDB" id="A0A8H4UT12"/>
<sequence length="302" mass="31866">MYFSKIIVGLASLASMATAIPAPDALLDTTSSIAARDFTVRDDASSLEARTSFSCPTGMTYCPWTRACSCPPGQAWDGKARKCSGKVMTGCWPKPDPKPYLAEVDVKLGAYCAASPYKIVKYNANHAYCQASLHTVVFLAPLSIDAEIKLLGGKLIDVKASISLALKSVCGGLAGLYLESVVDAVALFNTNKYGYAARPGNVVGGLVYAVVDLVNGLTCRLGLGRCNVYDCVSYCTKGCKNYIDVKGTIGGYISGLVGFCISVDVVLVVNKVGVVLTLTIDSLLCIVGSLLRSLLSIFKCNC</sequence>
<dbReference type="EMBL" id="JABEYC010000072">
    <property type="protein sequence ID" value="KAF4983255.1"/>
    <property type="molecule type" value="Genomic_DNA"/>
</dbReference>
<evidence type="ECO:0000256" key="1">
    <source>
        <dbReference type="SAM" id="SignalP"/>
    </source>
</evidence>
<evidence type="ECO:0000313" key="2">
    <source>
        <dbReference type="EMBL" id="KAF4983255.1"/>
    </source>
</evidence>
<reference evidence="2" key="1">
    <citation type="journal article" date="2020" name="BMC Genomics">
        <title>Correction to: Identification and distribution of gene clusters required for synthesis of sphingolipid metabolism inhibitors in diverse species of the filamentous fungus Fusarium.</title>
        <authorList>
            <person name="Kim H.S."/>
            <person name="Lohmar J.M."/>
            <person name="Busman M."/>
            <person name="Brown D.W."/>
            <person name="Naumann T.A."/>
            <person name="Divon H.H."/>
            <person name="Lysoe E."/>
            <person name="Uhlig S."/>
            <person name="Proctor R.H."/>
        </authorList>
    </citation>
    <scope>NUCLEOTIDE SEQUENCE</scope>
    <source>
        <strain evidence="2">NRRL 22465</strain>
    </source>
</reference>
<gene>
    <name evidence="2" type="ORF">FZEAL_1293</name>
</gene>
<proteinExistence type="predicted"/>
<keyword evidence="3" id="KW-1185">Reference proteome</keyword>